<accession>A0A101FWG4</accession>
<reference evidence="2 3" key="1">
    <citation type="journal article" date="2015" name="MBio">
        <title>Genome-Resolved Metagenomic Analysis Reveals Roles for Candidate Phyla and Other Microbial Community Members in Biogeochemical Transformations in Oil Reservoirs.</title>
        <authorList>
            <person name="Hu P."/>
            <person name="Tom L."/>
            <person name="Singh A."/>
            <person name="Thomas B.C."/>
            <person name="Baker B.J."/>
            <person name="Piceno Y.M."/>
            <person name="Andersen G.L."/>
            <person name="Banfield J.F."/>
        </authorList>
    </citation>
    <scope>NUCLEOTIDE SEQUENCE [LARGE SCALE GENOMIC DNA]</scope>
    <source>
        <strain evidence="2">46_16</strain>
    </source>
</reference>
<dbReference type="Pfam" id="PF00294">
    <property type="entry name" value="PfkB"/>
    <property type="match status" value="1"/>
</dbReference>
<dbReference type="EMBL" id="LGFU01000173">
    <property type="protein sequence ID" value="KUK45729.1"/>
    <property type="molecule type" value="Genomic_DNA"/>
</dbReference>
<dbReference type="InterPro" id="IPR029056">
    <property type="entry name" value="Ribokinase-like"/>
</dbReference>
<evidence type="ECO:0000259" key="1">
    <source>
        <dbReference type="Pfam" id="PF00294"/>
    </source>
</evidence>
<evidence type="ECO:0000313" key="2">
    <source>
        <dbReference type="EMBL" id="KUK45729.1"/>
    </source>
</evidence>
<dbReference type="Proteomes" id="UP000064249">
    <property type="component" value="Unassembled WGS sequence"/>
</dbReference>
<sequence>MKTENQNNSILTKKPLDYLVIGHLTADLTEDGTQLGGTVAFSGMTGQALGLETGIITSCADDLDTELLNNIQLFKITSKQTTTFKNISDGVHRDQYLYHIADPITKDMLPAFRLPPAIIHLGPVANEVDPAILDAFPDSLKCLTPQGWFRRRNQDNKVELHPWQNWEKILSKVEAAVISIDDVQKDEEIISKMAAATPVFVVTENYLGARVYWNNDARFINAPEVKYLDDTGAGDIFAAAFFYRYYMTRDPWEAGRFAVLLASWSVTRSRLESIPKSDEIKKAKQELMAN</sequence>
<dbReference type="Gene3D" id="3.40.1190.20">
    <property type="match status" value="1"/>
</dbReference>
<dbReference type="SUPFAM" id="SSF53613">
    <property type="entry name" value="Ribokinase-like"/>
    <property type="match status" value="1"/>
</dbReference>
<evidence type="ECO:0000313" key="3">
    <source>
        <dbReference type="Proteomes" id="UP000064249"/>
    </source>
</evidence>
<proteinExistence type="predicted"/>
<comment type="caution">
    <text evidence="2">The sequence shown here is derived from an EMBL/GenBank/DDBJ whole genome shotgun (WGS) entry which is preliminary data.</text>
</comment>
<protein>
    <recommendedName>
        <fullName evidence="1">Carbohydrate kinase PfkB domain-containing protein</fullName>
    </recommendedName>
</protein>
<name>A0A101FWG4_9CHLR</name>
<dbReference type="AlphaFoldDB" id="A0A101FWG4"/>
<feature type="domain" description="Carbohydrate kinase PfkB" evidence="1">
    <location>
        <begin position="187"/>
        <end position="270"/>
    </location>
</feature>
<organism evidence="2 3">
    <name type="scientific">Anaerolinea thermophila</name>
    <dbReference type="NCBI Taxonomy" id="167964"/>
    <lineage>
        <taxon>Bacteria</taxon>
        <taxon>Bacillati</taxon>
        <taxon>Chloroflexota</taxon>
        <taxon>Anaerolineae</taxon>
        <taxon>Anaerolineales</taxon>
        <taxon>Anaerolineaceae</taxon>
        <taxon>Anaerolinea</taxon>
    </lineage>
</organism>
<gene>
    <name evidence="2" type="ORF">XD73_1397</name>
</gene>
<dbReference type="InterPro" id="IPR011611">
    <property type="entry name" value="PfkB_dom"/>
</dbReference>